<feature type="domain" description="MYND-type" evidence="5">
    <location>
        <begin position="510"/>
        <end position="547"/>
    </location>
</feature>
<dbReference type="HOGENOM" id="CLU_456325_0_0_1"/>
<keyword evidence="2" id="KW-0863">Zinc-finger</keyword>
<protein>
    <recommendedName>
        <fullName evidence="5">MYND-type domain-containing protein</fullName>
    </recommendedName>
</protein>
<dbReference type="OrthoDB" id="432970at2759"/>
<dbReference type="Pfam" id="PF01753">
    <property type="entry name" value="zf-MYND"/>
    <property type="match status" value="1"/>
</dbReference>
<evidence type="ECO:0000256" key="3">
    <source>
        <dbReference type="ARBA" id="ARBA00022833"/>
    </source>
</evidence>
<feature type="region of interest" description="Disordered" evidence="4">
    <location>
        <begin position="562"/>
        <end position="598"/>
    </location>
</feature>
<dbReference type="InterPro" id="IPR002893">
    <property type="entry name" value="Znf_MYND"/>
</dbReference>
<sequence length="598" mass="66704">MPAYAQIITHTPEQARQWHEIARSNPGRVARTLVLRPGQSTREGDNQGDIYPAVEAVKAISAIRGADNPAWVNLVNGGIADALCKNVSEMVIFIQTLPNMPQELKDQVTKEMRSPYYAPLEILCNAVRNFQDSPTKTDKKVIAALRKNWSEMMDRIWNEPENTLRPEDSHTLERVVVAQIVVRLLMIDPSFAEFNTSILYEPSDLTVQIIARHWKYSLKDPDIRTTASVLFLLFEPSQMHPRQEAYFRSNRLETKLPQIVSKILVGVSPTARSSKQQQAKALFATFAENLLRSTGRTSADQLDFLMVILDVAKKDAKRGNAELEATKVLLKATPLWNALFRLLKKSAKPGFLNDSDPEKEKEHRLRFMCGVVGLAANVLHGASFAYPSDCEALVRIWANENFFGAIEETIEIFIETPAMTMQLSRLAGLIERFVVAEGSPEIQKLYRSQFPRWRTLGTLIRHDVKKQQINGRPSWPLPNQVAPRDSTFWDHAAWQCFGSLQLQCMDKTLCGKRGCENVGSIACTCKVVTYCSEDCKTKDAKDHQLACGLLGLLEDTVGKKLSNSAAKSGGQTENSQASTTEDGPATAGGAAPEFNELD</sequence>
<gene>
    <name evidence="6" type="ORF">BOTBODRAFT_69383</name>
</gene>
<dbReference type="EMBL" id="KL198082">
    <property type="protein sequence ID" value="KDQ09141.1"/>
    <property type="molecule type" value="Genomic_DNA"/>
</dbReference>
<dbReference type="Proteomes" id="UP000027195">
    <property type="component" value="Unassembled WGS sequence"/>
</dbReference>
<dbReference type="PROSITE" id="PS01360">
    <property type="entry name" value="ZF_MYND_1"/>
    <property type="match status" value="1"/>
</dbReference>
<evidence type="ECO:0000256" key="4">
    <source>
        <dbReference type="SAM" id="MobiDB-lite"/>
    </source>
</evidence>
<keyword evidence="7" id="KW-1185">Reference proteome</keyword>
<evidence type="ECO:0000259" key="5">
    <source>
        <dbReference type="PROSITE" id="PS01360"/>
    </source>
</evidence>
<dbReference type="GO" id="GO:0008270">
    <property type="term" value="F:zinc ion binding"/>
    <property type="evidence" value="ECO:0007669"/>
    <property type="project" value="UniProtKB-KW"/>
</dbReference>
<proteinExistence type="predicted"/>
<evidence type="ECO:0000313" key="7">
    <source>
        <dbReference type="Proteomes" id="UP000027195"/>
    </source>
</evidence>
<dbReference type="SUPFAM" id="SSF144232">
    <property type="entry name" value="HIT/MYND zinc finger-like"/>
    <property type="match status" value="1"/>
</dbReference>
<evidence type="ECO:0000256" key="2">
    <source>
        <dbReference type="ARBA" id="ARBA00022771"/>
    </source>
</evidence>
<accession>A0A067MC18</accession>
<evidence type="ECO:0000256" key="1">
    <source>
        <dbReference type="ARBA" id="ARBA00022723"/>
    </source>
</evidence>
<evidence type="ECO:0000313" key="6">
    <source>
        <dbReference type="EMBL" id="KDQ09141.1"/>
    </source>
</evidence>
<dbReference type="InParanoid" id="A0A067MC18"/>
<reference evidence="7" key="1">
    <citation type="journal article" date="2014" name="Proc. Natl. Acad. Sci. U.S.A.">
        <title>Extensive sampling of basidiomycete genomes demonstrates inadequacy of the white-rot/brown-rot paradigm for wood decay fungi.</title>
        <authorList>
            <person name="Riley R."/>
            <person name="Salamov A.A."/>
            <person name="Brown D.W."/>
            <person name="Nagy L.G."/>
            <person name="Floudas D."/>
            <person name="Held B.W."/>
            <person name="Levasseur A."/>
            <person name="Lombard V."/>
            <person name="Morin E."/>
            <person name="Otillar R."/>
            <person name="Lindquist E.A."/>
            <person name="Sun H."/>
            <person name="LaButti K.M."/>
            <person name="Schmutz J."/>
            <person name="Jabbour D."/>
            <person name="Luo H."/>
            <person name="Baker S.E."/>
            <person name="Pisabarro A.G."/>
            <person name="Walton J.D."/>
            <person name="Blanchette R.A."/>
            <person name="Henrissat B."/>
            <person name="Martin F."/>
            <person name="Cullen D."/>
            <person name="Hibbett D.S."/>
            <person name="Grigoriev I.V."/>
        </authorList>
    </citation>
    <scope>NUCLEOTIDE SEQUENCE [LARGE SCALE GENOMIC DNA]</scope>
    <source>
        <strain evidence="7">FD-172 SS1</strain>
    </source>
</reference>
<feature type="compositionally biased region" description="Polar residues" evidence="4">
    <location>
        <begin position="562"/>
        <end position="581"/>
    </location>
</feature>
<organism evidence="6 7">
    <name type="scientific">Botryobasidium botryosum (strain FD-172 SS1)</name>
    <dbReference type="NCBI Taxonomy" id="930990"/>
    <lineage>
        <taxon>Eukaryota</taxon>
        <taxon>Fungi</taxon>
        <taxon>Dikarya</taxon>
        <taxon>Basidiomycota</taxon>
        <taxon>Agaricomycotina</taxon>
        <taxon>Agaricomycetes</taxon>
        <taxon>Cantharellales</taxon>
        <taxon>Botryobasidiaceae</taxon>
        <taxon>Botryobasidium</taxon>
    </lineage>
</organism>
<name>A0A067MC18_BOTB1</name>
<keyword evidence="3" id="KW-0862">Zinc</keyword>
<keyword evidence="1" id="KW-0479">Metal-binding</keyword>
<dbReference type="AlphaFoldDB" id="A0A067MC18"/>